<keyword evidence="1" id="KW-0732">Signal</keyword>
<feature type="chain" id="PRO_5046574864" description="HEAT repeat domain-containing protein" evidence="1">
    <location>
        <begin position="20"/>
        <end position="206"/>
    </location>
</feature>
<proteinExistence type="predicted"/>
<protein>
    <recommendedName>
        <fullName evidence="4">HEAT repeat domain-containing protein</fullName>
    </recommendedName>
</protein>
<feature type="signal peptide" evidence="1">
    <location>
        <begin position="1"/>
        <end position="19"/>
    </location>
</feature>
<evidence type="ECO:0000313" key="3">
    <source>
        <dbReference type="Proteomes" id="UP001408594"/>
    </source>
</evidence>
<evidence type="ECO:0008006" key="4">
    <source>
        <dbReference type="Google" id="ProtNLM"/>
    </source>
</evidence>
<dbReference type="EMBL" id="BAABRT010000013">
    <property type="protein sequence ID" value="GAA5525246.1"/>
    <property type="molecule type" value="Genomic_DNA"/>
</dbReference>
<evidence type="ECO:0000313" key="2">
    <source>
        <dbReference type="EMBL" id="GAA5525246.1"/>
    </source>
</evidence>
<comment type="caution">
    <text evidence="2">The sequence shown here is derived from an EMBL/GenBank/DDBJ whole genome shotgun (WGS) entry which is preliminary data.</text>
</comment>
<organism evidence="2 3">
    <name type="scientific">Microbulbifer aestuariivivens</name>
    <dbReference type="NCBI Taxonomy" id="1908308"/>
    <lineage>
        <taxon>Bacteria</taxon>
        <taxon>Pseudomonadati</taxon>
        <taxon>Pseudomonadota</taxon>
        <taxon>Gammaproteobacteria</taxon>
        <taxon>Cellvibrionales</taxon>
        <taxon>Microbulbiferaceae</taxon>
        <taxon>Microbulbifer</taxon>
    </lineage>
</organism>
<dbReference type="Proteomes" id="UP001408594">
    <property type="component" value="Unassembled WGS sequence"/>
</dbReference>
<reference evidence="2 3" key="1">
    <citation type="submission" date="2024-02" db="EMBL/GenBank/DDBJ databases">
        <title>Microbulbifer aestuariivivens NBRC 112533.</title>
        <authorList>
            <person name="Ichikawa N."/>
            <person name="Katano-Makiyama Y."/>
            <person name="Hidaka K."/>
        </authorList>
    </citation>
    <scope>NUCLEOTIDE SEQUENCE [LARGE SCALE GENOMIC DNA]</scope>
    <source>
        <strain evidence="2 3">NBRC 112533</strain>
    </source>
</reference>
<evidence type="ECO:0000256" key="1">
    <source>
        <dbReference type="SAM" id="SignalP"/>
    </source>
</evidence>
<dbReference type="RefSeq" id="WP_345550777.1">
    <property type="nucleotide sequence ID" value="NZ_BAABRT010000013.1"/>
</dbReference>
<gene>
    <name evidence="2" type="ORF">Maes01_01811</name>
</gene>
<keyword evidence="3" id="KW-1185">Reference proteome</keyword>
<accession>A0ABP9WS54</accession>
<sequence length="206" mass="23151">MCKAILLLLFLIISASAGAVSDSCKEITKLVVSLGNESDSGKRELIRYGLTKKLSSYSCGDCNLIAVCELWESPEKCSTGIRKAIEFSKNKVFDSSEAWVLFLAELLKFTDGEVSEELLVSFSYLLPENAELLVTILDSHEYLRRWTRSIVDPNPELKDMSWEVRCRYFDGIISKLSEKDDVFLSGSKAEVVRWASESSKLYSCSK</sequence>
<name>A0ABP9WS54_9GAMM</name>